<dbReference type="EMBL" id="CP002408">
    <property type="protein sequence ID" value="AFU58188.1"/>
    <property type="molecule type" value="Genomic_DNA"/>
</dbReference>
<gene>
    <name evidence="1" type="ordered locus">Ngar_c12480</name>
</gene>
<reference evidence="1 2" key="1">
    <citation type="journal article" date="2012" name="Environ. Microbiol.">
        <title>The genome of the ammonia-oxidizing Candidatus Nitrososphaera gargensis: insights into metabolic versatility and environmental adaptations.</title>
        <authorList>
            <person name="Spang A."/>
            <person name="Poehlein A."/>
            <person name="Offre P."/>
            <person name="Zumbragel S."/>
            <person name="Haider S."/>
            <person name="Rychlik N."/>
            <person name="Nowka B."/>
            <person name="Schmeisser C."/>
            <person name="Lebedeva E.V."/>
            <person name="Rattei T."/>
            <person name="Bohm C."/>
            <person name="Schmid M."/>
            <person name="Galushko A."/>
            <person name="Hatzenpichler R."/>
            <person name="Weinmaier T."/>
            <person name="Daniel R."/>
            <person name="Schleper C."/>
            <person name="Spieck E."/>
            <person name="Streit W."/>
            <person name="Wagner M."/>
        </authorList>
    </citation>
    <scope>NUCLEOTIDE SEQUENCE [LARGE SCALE GENOMIC DNA]</scope>
    <source>
        <strain evidence="2">Ga9.2</strain>
    </source>
</reference>
<dbReference type="GeneID" id="13797507"/>
<evidence type="ECO:0000313" key="1">
    <source>
        <dbReference type="EMBL" id="AFU58188.1"/>
    </source>
</evidence>
<dbReference type="Proteomes" id="UP000008037">
    <property type="component" value="Chromosome"/>
</dbReference>
<accession>K0IH70</accession>
<sequence>MKLATKETPVFQEGIVAYLDILGFSRKKDEDEVDRCFTDFPNPLIYAAKIFDKVRFSMFSDCAVLAADQKDAADLIATIRSAFRNWSFDGILVRGSICLGTYVERKSIFYETAPPNFRGVYHFGYWPCKSCEAGRKEASRVAFHRR</sequence>
<proteinExistence type="predicted"/>
<evidence type="ECO:0000313" key="2">
    <source>
        <dbReference type="Proteomes" id="UP000008037"/>
    </source>
</evidence>
<dbReference type="KEGG" id="nga:Ngar_c12480"/>
<dbReference type="STRING" id="1237085.Ngar_c12480"/>
<name>K0IH70_NITGG</name>
<dbReference type="InParanoid" id="K0IH70"/>
<dbReference type="AlphaFoldDB" id="K0IH70"/>
<dbReference type="HOGENOM" id="CLU_1773258_0_0_2"/>
<dbReference type="BioCyc" id="CNIT1237085:G1324-1246-MONOMER"/>
<keyword evidence="2" id="KW-1185">Reference proteome</keyword>
<dbReference type="RefSeq" id="WP_015018725.1">
    <property type="nucleotide sequence ID" value="NC_018719.1"/>
</dbReference>
<organism evidence="1 2">
    <name type="scientific">Nitrososphaera gargensis (strain Ga9.2)</name>
    <dbReference type="NCBI Taxonomy" id="1237085"/>
    <lineage>
        <taxon>Archaea</taxon>
        <taxon>Nitrososphaerota</taxon>
        <taxon>Nitrososphaeria</taxon>
        <taxon>Nitrososphaerales</taxon>
        <taxon>Nitrososphaeraceae</taxon>
        <taxon>Nitrososphaera</taxon>
    </lineage>
</organism>
<protein>
    <submittedName>
        <fullName evidence="1">Uncharacterized protein</fullName>
    </submittedName>
</protein>